<feature type="binding site" evidence="12">
    <location>
        <begin position="279"/>
        <end position="293"/>
    </location>
    <ligand>
        <name>NAD(+)</name>
        <dbReference type="ChEBI" id="CHEBI:57540"/>
    </ligand>
</feature>
<dbReference type="Gene3D" id="1.10.10.1800">
    <property type="entry name" value="tRNA uridine 5-carboxymethylaminomethyl modification enzyme MnmG/GidA"/>
    <property type="match status" value="1"/>
</dbReference>
<dbReference type="Pfam" id="PF21680">
    <property type="entry name" value="GIDA_C_1st"/>
    <property type="match status" value="1"/>
</dbReference>
<dbReference type="GO" id="GO:0030488">
    <property type="term" value="P:tRNA methylation"/>
    <property type="evidence" value="ECO:0007669"/>
    <property type="project" value="TreeGrafter"/>
</dbReference>
<dbReference type="GO" id="GO:0005829">
    <property type="term" value="C:cytosol"/>
    <property type="evidence" value="ECO:0007669"/>
    <property type="project" value="TreeGrafter"/>
</dbReference>
<sequence length="633" mass="70713">MQTYEAGNFDVIVVGAGHAGSEAALASARMGMKTLLVTINIDMVAFMPCNPSLGGPAKGVVVREIDALGGEMGRNIDKTYIQMRMLNTGKGPAVRALRAQADKEDYSKTMRHTIEQQENLTLRQGIVEDLIIEDDECRGIITQTGAIYRSQAVILTTGTSARGEIIIGELKYSSGPNNSQAAEKLTANMADKYGFDITRFKTGTPPRIDKRTIHYDETEIQPGDETPHHFSFLSKDDQYLPLVDQVPCYLTYTNGKTHAVIRENLERAPMFTGIVEGVGARYCPSIEDKIVRFADKPKHQIFLEPEGLNNEEIYVQGMSTSLPEDVQADMLKTVKGLEDARIMRTGYAIEYDVVRPNQLKMTLETKKVSHLYTAGQTNGTSGYEEAAGQGLIAGINAALKIKGEDPFIIGRDEGYIGVMIDDLVTKGTTEPYRLLTSRAEYRLLLRHDNADLRLTERGRELGLVDDERYQQFIADKELIDEEIERLNRVRLKPTEDLQNYLESKNSARLKDGFIAADLLKRPELTIDDILKFAPADQDIPRRVREQVEIQIKYDGYIKKAQAKVDKLHRMEEKAIPEDIDWDAIDGLATEARERLKEIGPRTLAQASRVSGVNPADVSILMVYLQAGKIARIK</sequence>
<dbReference type="InterPro" id="IPR047001">
    <property type="entry name" value="MnmG_C_subdom"/>
</dbReference>
<dbReference type="RefSeq" id="WP_084099357.1">
    <property type="nucleotide sequence ID" value="NZ_FWXK01000007.1"/>
</dbReference>
<comment type="subunit">
    <text evidence="10 12">Homodimer. Heterotetramer of two MnmE and two MnmG subunits.</text>
</comment>
<dbReference type="InterPro" id="IPR049312">
    <property type="entry name" value="GIDA_C_N"/>
</dbReference>
<dbReference type="InterPro" id="IPR004416">
    <property type="entry name" value="MnmG"/>
</dbReference>
<evidence type="ECO:0000313" key="15">
    <source>
        <dbReference type="Proteomes" id="UP000243884"/>
    </source>
</evidence>
<comment type="cofactor">
    <cofactor evidence="1 12">
        <name>FAD</name>
        <dbReference type="ChEBI" id="CHEBI:57692"/>
    </cofactor>
</comment>
<keyword evidence="7 12" id="KW-0819">tRNA processing</keyword>
<dbReference type="InterPro" id="IPR026904">
    <property type="entry name" value="MnmG_C"/>
</dbReference>
<dbReference type="InterPro" id="IPR040131">
    <property type="entry name" value="MnmG_N"/>
</dbReference>
<keyword evidence="9 12" id="KW-0520">NAD</keyword>
<evidence type="ECO:0000256" key="8">
    <source>
        <dbReference type="ARBA" id="ARBA00022827"/>
    </source>
</evidence>
<evidence type="ECO:0000256" key="5">
    <source>
        <dbReference type="ARBA" id="ARBA00022490"/>
    </source>
</evidence>
<reference evidence="15" key="1">
    <citation type="submission" date="2017-04" db="EMBL/GenBank/DDBJ databases">
        <authorList>
            <person name="Varghese N."/>
            <person name="Submissions S."/>
        </authorList>
    </citation>
    <scope>NUCLEOTIDE SEQUENCE [LARGE SCALE GENOMIC DNA]</scope>
    <source>
        <strain evidence="15">DSM 21500</strain>
    </source>
</reference>
<dbReference type="NCBIfam" id="TIGR00136">
    <property type="entry name" value="mnmG_gidA"/>
    <property type="match status" value="1"/>
</dbReference>
<dbReference type="PROSITE" id="PS01281">
    <property type="entry name" value="GIDA_2"/>
    <property type="match status" value="1"/>
</dbReference>
<keyword evidence="8 12" id="KW-0274">FAD</keyword>
<evidence type="ECO:0000256" key="4">
    <source>
        <dbReference type="ARBA" id="ARBA00020461"/>
    </source>
</evidence>
<evidence type="ECO:0000256" key="3">
    <source>
        <dbReference type="ARBA" id="ARBA00007653"/>
    </source>
</evidence>
<evidence type="ECO:0000256" key="1">
    <source>
        <dbReference type="ARBA" id="ARBA00001974"/>
    </source>
</evidence>
<dbReference type="SUPFAM" id="SSF51905">
    <property type="entry name" value="FAD/NAD(P)-binding domain"/>
    <property type="match status" value="1"/>
</dbReference>
<dbReference type="FunFam" id="3.50.50.60:FF:000063">
    <property type="entry name" value="tRNA uridine 5-carboxymethylaminomethyl modification enzyme MnmG"/>
    <property type="match status" value="1"/>
</dbReference>
<dbReference type="FunFam" id="1.10.150.570:FF:000001">
    <property type="entry name" value="tRNA uridine 5-carboxymethylaminomethyl modification enzyme MnmG"/>
    <property type="match status" value="1"/>
</dbReference>
<protein>
    <recommendedName>
        <fullName evidence="4 12">tRNA uridine 5-carboxymethylaminomethyl modification enzyme MnmG</fullName>
    </recommendedName>
    <alternativeName>
        <fullName evidence="11 12">Glucose-inhibited division protein A</fullName>
    </alternativeName>
</protein>
<evidence type="ECO:0000256" key="11">
    <source>
        <dbReference type="ARBA" id="ARBA00031800"/>
    </source>
</evidence>
<dbReference type="OrthoDB" id="9815560at2"/>
<dbReference type="Pfam" id="PF01134">
    <property type="entry name" value="GIDA"/>
    <property type="match status" value="1"/>
</dbReference>
<dbReference type="InterPro" id="IPR020595">
    <property type="entry name" value="MnmG-rel_CS"/>
</dbReference>
<dbReference type="PANTHER" id="PTHR11806:SF0">
    <property type="entry name" value="PROTEIN MTO1 HOMOLOG, MITOCHONDRIAL"/>
    <property type="match status" value="1"/>
</dbReference>
<dbReference type="SMART" id="SM01228">
    <property type="entry name" value="GIDA_assoc_3"/>
    <property type="match status" value="1"/>
</dbReference>
<organism evidence="14 15">
    <name type="scientific">Aerococcus suis</name>
    <dbReference type="NCBI Taxonomy" id="371602"/>
    <lineage>
        <taxon>Bacteria</taxon>
        <taxon>Bacillati</taxon>
        <taxon>Bacillota</taxon>
        <taxon>Bacilli</taxon>
        <taxon>Lactobacillales</taxon>
        <taxon>Aerococcaceae</taxon>
        <taxon>Aerococcus</taxon>
    </lineage>
</organism>
<proteinExistence type="inferred from homology"/>
<keyword evidence="6 12" id="KW-0285">Flavoprotein</keyword>
<comment type="subcellular location">
    <subcellularLocation>
        <location evidence="12">Cytoplasm</location>
    </subcellularLocation>
</comment>
<dbReference type="PANTHER" id="PTHR11806">
    <property type="entry name" value="GLUCOSE INHIBITED DIVISION PROTEIN A"/>
    <property type="match status" value="1"/>
</dbReference>
<dbReference type="FunFam" id="1.10.10.1800:FF:000001">
    <property type="entry name" value="tRNA uridine 5-carboxymethylaminomethyl modification enzyme MnmG"/>
    <property type="match status" value="1"/>
</dbReference>
<comment type="caution">
    <text evidence="12">Lacks conserved residue(s) required for the propagation of feature annotation.</text>
</comment>
<evidence type="ECO:0000313" key="14">
    <source>
        <dbReference type="EMBL" id="SMC45709.1"/>
    </source>
</evidence>
<evidence type="ECO:0000256" key="7">
    <source>
        <dbReference type="ARBA" id="ARBA00022694"/>
    </source>
</evidence>
<dbReference type="EMBL" id="FWXK01000007">
    <property type="protein sequence ID" value="SMC45709.1"/>
    <property type="molecule type" value="Genomic_DNA"/>
</dbReference>
<dbReference type="PRINTS" id="PR00368">
    <property type="entry name" value="FADPNR"/>
</dbReference>
<feature type="domain" description="tRNA uridine 5-carboxymethylaminomethyl modification enzyme C-terminal subdomain" evidence="13">
    <location>
        <begin position="551"/>
        <end position="622"/>
    </location>
</feature>
<dbReference type="Proteomes" id="UP000243884">
    <property type="component" value="Unassembled WGS sequence"/>
</dbReference>
<dbReference type="Gene3D" id="1.10.150.570">
    <property type="entry name" value="GidA associated domain, C-terminal subdomain"/>
    <property type="match status" value="1"/>
</dbReference>
<feature type="binding site" evidence="12">
    <location>
        <begin position="15"/>
        <end position="20"/>
    </location>
    <ligand>
        <name>FAD</name>
        <dbReference type="ChEBI" id="CHEBI:57692"/>
    </ligand>
</feature>
<dbReference type="Gene3D" id="3.50.50.60">
    <property type="entry name" value="FAD/NAD(P)-binding domain"/>
    <property type="match status" value="2"/>
</dbReference>
<dbReference type="InterPro" id="IPR036188">
    <property type="entry name" value="FAD/NAD-bd_sf"/>
</dbReference>
<dbReference type="GO" id="GO:0050660">
    <property type="term" value="F:flavin adenine dinucleotide binding"/>
    <property type="evidence" value="ECO:0007669"/>
    <property type="project" value="UniProtKB-UniRule"/>
</dbReference>
<gene>
    <name evidence="12" type="primary">mnmG</name>
    <name evidence="12" type="synonym">gidA</name>
    <name evidence="14" type="ORF">SAMN04487984_1242</name>
</gene>
<comment type="similarity">
    <text evidence="3 12">Belongs to the MnmG family.</text>
</comment>
<dbReference type="PRINTS" id="PR00411">
    <property type="entry name" value="PNDRDTASEI"/>
</dbReference>
<dbReference type="Pfam" id="PF13932">
    <property type="entry name" value="SAM_GIDA_C"/>
    <property type="match status" value="1"/>
</dbReference>
<keyword evidence="5 12" id="KW-0963">Cytoplasm</keyword>
<evidence type="ECO:0000256" key="10">
    <source>
        <dbReference type="ARBA" id="ARBA00025948"/>
    </source>
</evidence>
<name>A0A1W1ZB94_9LACT</name>
<dbReference type="InterPro" id="IPR002218">
    <property type="entry name" value="MnmG-rel"/>
</dbReference>
<evidence type="ECO:0000256" key="2">
    <source>
        <dbReference type="ARBA" id="ARBA00003717"/>
    </source>
</evidence>
<evidence type="ECO:0000256" key="9">
    <source>
        <dbReference type="ARBA" id="ARBA00023027"/>
    </source>
</evidence>
<dbReference type="GO" id="GO:0002098">
    <property type="term" value="P:tRNA wobble uridine modification"/>
    <property type="evidence" value="ECO:0007669"/>
    <property type="project" value="InterPro"/>
</dbReference>
<dbReference type="PROSITE" id="PS01280">
    <property type="entry name" value="GIDA_1"/>
    <property type="match status" value="1"/>
</dbReference>
<keyword evidence="15" id="KW-1185">Reference proteome</keyword>
<dbReference type="AlphaFoldDB" id="A0A1W1ZB94"/>
<dbReference type="InterPro" id="IPR044920">
    <property type="entry name" value="MnmG_C_subdom_sf"/>
</dbReference>
<evidence type="ECO:0000256" key="6">
    <source>
        <dbReference type="ARBA" id="ARBA00022630"/>
    </source>
</evidence>
<dbReference type="STRING" id="371602.SAMN04487984_1242"/>
<dbReference type="HAMAP" id="MF_00129">
    <property type="entry name" value="MnmG_GidA"/>
    <property type="match status" value="1"/>
</dbReference>
<evidence type="ECO:0000259" key="13">
    <source>
        <dbReference type="SMART" id="SM01228"/>
    </source>
</evidence>
<accession>A0A1W1ZB94</accession>
<evidence type="ECO:0000256" key="12">
    <source>
        <dbReference type="HAMAP-Rule" id="MF_00129"/>
    </source>
</evidence>
<comment type="function">
    <text evidence="2 12">NAD-binding protein involved in the addition of a carboxymethylaminomethyl (cmnm) group at the wobble position (U34) of certain tRNAs, forming tRNA-cmnm(5)s(2)U34.</text>
</comment>
<dbReference type="FunFam" id="3.50.50.60:FF:000002">
    <property type="entry name" value="tRNA uridine 5-carboxymethylaminomethyl modification enzyme MnmG"/>
    <property type="match status" value="1"/>
</dbReference>